<evidence type="ECO:0008006" key="3">
    <source>
        <dbReference type="Google" id="ProtNLM"/>
    </source>
</evidence>
<sequence>MEEIKELKSLALEAIEKQSSLLKNEKYIFLKIKKSWKQIVNGPIGEKTYPKGLFNRNLIVVISDNVIYHTTIMCKEVIKEKINTFLNGEFVENIEFMKINYKVKRDLLDELIENEENRGTIRIGEIPRGNVRKKEVNIEAENKITGRIEDIILSPEEIKEIHENIDKIDEKYGDIARNLEKIAIKLKKKEKYLKSIGYIECENCKILFLQESNEKMCFECRMNEKNQKFQKMTDLIRNKPYISEKQAVRMTNTDKSTYYKARDILAQQTYNDMLYYCLEKNREISLNEDYEFEIRSESREDVEKFIKNYVDYKVGSDNEEVFKIERKWALRRLKKDMKFRLENSRRY</sequence>
<dbReference type="STRING" id="157687.HMPREF3180_02331"/>
<dbReference type="RefSeq" id="WP_060918744.1">
    <property type="nucleotide sequence ID" value="NZ_KQ960118.1"/>
</dbReference>
<evidence type="ECO:0000313" key="1">
    <source>
        <dbReference type="EMBL" id="KXB59508.1"/>
    </source>
</evidence>
<dbReference type="AlphaFoldDB" id="A0A133ZVQ0"/>
<dbReference type="Pfam" id="PF05258">
    <property type="entry name" value="DciA"/>
    <property type="match status" value="1"/>
</dbReference>
<dbReference type="EMBL" id="LSDD01000172">
    <property type="protein sequence ID" value="KXB59508.1"/>
    <property type="molecule type" value="Genomic_DNA"/>
</dbReference>
<name>A0A133ZVQ0_9FUSO</name>
<dbReference type="PATRIC" id="fig|157687.3.peg.2337"/>
<organism evidence="1 2">
    <name type="scientific">Leptotrichia wadei</name>
    <dbReference type="NCBI Taxonomy" id="157687"/>
    <lineage>
        <taxon>Bacteria</taxon>
        <taxon>Fusobacteriati</taxon>
        <taxon>Fusobacteriota</taxon>
        <taxon>Fusobacteriia</taxon>
        <taxon>Fusobacteriales</taxon>
        <taxon>Leptotrichiaceae</taxon>
        <taxon>Leptotrichia</taxon>
    </lineage>
</organism>
<proteinExistence type="predicted"/>
<dbReference type="InterPro" id="IPR007922">
    <property type="entry name" value="DciA-like"/>
</dbReference>
<comment type="caution">
    <text evidence="1">The sequence shown here is derived from an EMBL/GenBank/DDBJ whole genome shotgun (WGS) entry which is preliminary data.</text>
</comment>
<evidence type="ECO:0000313" key="2">
    <source>
        <dbReference type="Proteomes" id="UP000070483"/>
    </source>
</evidence>
<dbReference type="OrthoDB" id="79660at2"/>
<keyword evidence="2" id="KW-1185">Reference proteome</keyword>
<gene>
    <name evidence="1" type="ORF">HMPREF3180_02331</name>
</gene>
<accession>A0A133ZVQ0</accession>
<reference evidence="2" key="1">
    <citation type="submission" date="2016-01" db="EMBL/GenBank/DDBJ databases">
        <authorList>
            <person name="Mitreva M."/>
            <person name="Pepin K.H."/>
            <person name="Mihindukulasuriya K.A."/>
            <person name="Fulton R."/>
            <person name="Fronick C."/>
            <person name="O'Laughlin M."/>
            <person name="Miner T."/>
            <person name="Herter B."/>
            <person name="Rosa B.A."/>
            <person name="Cordes M."/>
            <person name="Tomlinson C."/>
            <person name="Wollam A."/>
            <person name="Palsikar V.B."/>
            <person name="Mardis E.R."/>
            <person name="Wilson R.K."/>
        </authorList>
    </citation>
    <scope>NUCLEOTIDE SEQUENCE [LARGE SCALE GENOMIC DNA]</scope>
    <source>
        <strain evidence="2">KA00185</strain>
    </source>
</reference>
<protein>
    <recommendedName>
        <fullName evidence="3">DUF721 domain-containing protein</fullName>
    </recommendedName>
</protein>
<dbReference type="Proteomes" id="UP000070483">
    <property type="component" value="Unassembled WGS sequence"/>
</dbReference>